<comment type="catalytic activity">
    <reaction evidence="1">
        <text>ATP + protein L-histidine = ADP + protein N-phospho-L-histidine.</text>
        <dbReference type="EC" id="2.7.13.3"/>
    </reaction>
</comment>
<feature type="transmembrane region" description="Helical" evidence="6">
    <location>
        <begin position="268"/>
        <end position="288"/>
    </location>
</feature>
<accession>A0A4Q7Z474</accession>
<dbReference type="Proteomes" id="UP000292423">
    <property type="component" value="Unassembled WGS sequence"/>
</dbReference>
<dbReference type="SUPFAM" id="SSF55874">
    <property type="entry name" value="ATPase domain of HSP90 chaperone/DNA topoisomerase II/histidine kinase"/>
    <property type="match status" value="1"/>
</dbReference>
<feature type="transmembrane region" description="Helical" evidence="6">
    <location>
        <begin position="208"/>
        <end position="230"/>
    </location>
</feature>
<comment type="caution">
    <text evidence="8">The sequence shown here is derived from an EMBL/GenBank/DDBJ whole genome shotgun (WGS) entry which is preliminary data.</text>
</comment>
<evidence type="ECO:0000256" key="5">
    <source>
        <dbReference type="ARBA" id="ARBA00023012"/>
    </source>
</evidence>
<dbReference type="EC" id="2.7.13.3" evidence="2"/>
<keyword evidence="6" id="KW-0812">Transmembrane</keyword>
<feature type="domain" description="Histidine kinase/HSP90-like ATPase" evidence="7">
    <location>
        <begin position="624"/>
        <end position="716"/>
    </location>
</feature>
<evidence type="ECO:0000256" key="1">
    <source>
        <dbReference type="ARBA" id="ARBA00000085"/>
    </source>
</evidence>
<organism evidence="8 9">
    <name type="scientific">Fluviicoccus keumensis</name>
    <dbReference type="NCBI Taxonomy" id="1435465"/>
    <lineage>
        <taxon>Bacteria</taxon>
        <taxon>Pseudomonadati</taxon>
        <taxon>Pseudomonadota</taxon>
        <taxon>Gammaproteobacteria</taxon>
        <taxon>Moraxellales</taxon>
        <taxon>Moraxellaceae</taxon>
        <taxon>Fluviicoccus</taxon>
    </lineage>
</organism>
<dbReference type="Pfam" id="PF02518">
    <property type="entry name" value="HATPase_c"/>
    <property type="match status" value="1"/>
</dbReference>
<dbReference type="InterPro" id="IPR003594">
    <property type="entry name" value="HATPase_dom"/>
</dbReference>
<keyword evidence="5" id="KW-0902">Two-component regulatory system</keyword>
<keyword evidence="4 8" id="KW-0418">Kinase</keyword>
<evidence type="ECO:0000256" key="2">
    <source>
        <dbReference type="ARBA" id="ARBA00012438"/>
    </source>
</evidence>
<dbReference type="CDD" id="cd16917">
    <property type="entry name" value="HATPase_UhpB-NarQ-NarX-like"/>
    <property type="match status" value="1"/>
</dbReference>
<protein>
    <recommendedName>
        <fullName evidence="2">histidine kinase</fullName>
        <ecNumber evidence="2">2.7.13.3</ecNumber>
    </recommendedName>
</protein>
<evidence type="ECO:0000259" key="7">
    <source>
        <dbReference type="SMART" id="SM00387"/>
    </source>
</evidence>
<feature type="transmembrane region" description="Helical" evidence="6">
    <location>
        <begin position="363"/>
        <end position="386"/>
    </location>
</feature>
<dbReference type="RefSeq" id="WP_130413109.1">
    <property type="nucleotide sequence ID" value="NZ_SHKX01000012.1"/>
</dbReference>
<keyword evidence="3" id="KW-0808">Transferase</keyword>
<evidence type="ECO:0000256" key="6">
    <source>
        <dbReference type="SAM" id="Phobius"/>
    </source>
</evidence>
<keyword evidence="6" id="KW-0472">Membrane</keyword>
<feature type="transmembrane region" description="Helical" evidence="6">
    <location>
        <begin position="300"/>
        <end position="325"/>
    </location>
</feature>
<dbReference type="AlphaFoldDB" id="A0A4Q7Z474"/>
<keyword evidence="9" id="KW-1185">Reference proteome</keyword>
<reference evidence="8 9" key="1">
    <citation type="submission" date="2019-02" db="EMBL/GenBank/DDBJ databases">
        <title>Genomic Encyclopedia of Type Strains, Phase IV (KMG-IV): sequencing the most valuable type-strain genomes for metagenomic binning, comparative biology and taxonomic classification.</title>
        <authorList>
            <person name="Goeker M."/>
        </authorList>
    </citation>
    <scope>NUCLEOTIDE SEQUENCE [LARGE SCALE GENOMIC DNA]</scope>
    <source>
        <strain evidence="8 9">DSM 105135</strain>
    </source>
</reference>
<dbReference type="InterPro" id="IPR036890">
    <property type="entry name" value="HATPase_C_sf"/>
</dbReference>
<feature type="transmembrane region" description="Helical" evidence="6">
    <location>
        <begin position="242"/>
        <end position="262"/>
    </location>
</feature>
<dbReference type="PANTHER" id="PTHR24421:SF10">
    <property type="entry name" value="NITRATE_NITRITE SENSOR PROTEIN NARQ"/>
    <property type="match status" value="1"/>
</dbReference>
<dbReference type="PANTHER" id="PTHR24421">
    <property type="entry name" value="NITRATE/NITRITE SENSOR PROTEIN NARX-RELATED"/>
    <property type="match status" value="1"/>
</dbReference>
<dbReference type="EMBL" id="SHKX01000012">
    <property type="protein sequence ID" value="RZU45097.1"/>
    <property type="molecule type" value="Genomic_DNA"/>
</dbReference>
<dbReference type="Gene3D" id="3.30.565.10">
    <property type="entry name" value="Histidine kinase-like ATPase, C-terminal domain"/>
    <property type="match status" value="1"/>
</dbReference>
<gene>
    <name evidence="8" type="ORF">EV700_1909</name>
</gene>
<evidence type="ECO:0000256" key="3">
    <source>
        <dbReference type="ARBA" id="ARBA00022679"/>
    </source>
</evidence>
<evidence type="ECO:0000313" key="9">
    <source>
        <dbReference type="Proteomes" id="UP000292423"/>
    </source>
</evidence>
<proteinExistence type="predicted"/>
<dbReference type="GO" id="GO:0000160">
    <property type="term" value="P:phosphorelay signal transduction system"/>
    <property type="evidence" value="ECO:0007669"/>
    <property type="project" value="UniProtKB-KW"/>
</dbReference>
<sequence length="727" mass="81118">MTPVEPESAPAAPALKQGLSPASRGFILAFLLALAVFGLVRVMLLQPWAGFRFQAEGDVLLVSAETLARPVAVAGLRQADGRLRPLPSWLIVEEPDFLDRISAYNALMHIQTPLLAEWRSGRAKLVLQDGRELPVIMRPRGPADIPAIFWLQLGFGLIALGIGCGIWVFRPRQRVVNLLLLTAAGFAAGTWSASIYSSRELLMEPELFRLLSIINHGGALLFDCAMLALLWSYPRPLGRQPVAALALLLGLLAWVADIRQVSETFSDGFYLWLLVIFLMASGCAWQQWRLSRRDPVSRMALRWLLLSFMLGSGAFVALQVVPLMLGVTTPVPQSLSSGVFLIVYLGLAAGISRYRLFRLEHWWLAAWSWLFGGILVLLVDGIAVWFLRTDGWMALSLAVGVAGWLYFPLRQWLVERLLQRGNVTRQLQAGAIRRLFDLPTDEALCAHWPDVVRSIFSPLAMERRDGERDFMVADNGLLLCLPDIEDGRHVMLSYCERGGRLFNRDDLDTARELYGIARHARDALAARQQGARLERDRIKRDLHDDLGARLLSILHGRQEAGMREEARLAIRDLRQMLATLDERSVTLTEAAQLMREEANERLQRAGIGFVMPSQDWSGVMLSARQYANLKRMVRECITNAIKHSGASEVQLTMTLDEDWLCLTVSDNGRFDPAQLELGGRGHHIIHSRADELGGEVEWRQAAEGGCRVEIRIPVAVSGRTEGQGEAT</sequence>
<evidence type="ECO:0000256" key="4">
    <source>
        <dbReference type="ARBA" id="ARBA00022777"/>
    </source>
</evidence>
<dbReference type="SMART" id="SM00387">
    <property type="entry name" value="HATPase_c"/>
    <property type="match status" value="1"/>
</dbReference>
<dbReference type="OrthoDB" id="9797605at2"/>
<dbReference type="GO" id="GO:0004673">
    <property type="term" value="F:protein histidine kinase activity"/>
    <property type="evidence" value="ECO:0007669"/>
    <property type="project" value="UniProtKB-EC"/>
</dbReference>
<keyword evidence="6" id="KW-1133">Transmembrane helix</keyword>
<evidence type="ECO:0000313" key="8">
    <source>
        <dbReference type="EMBL" id="RZU45097.1"/>
    </source>
</evidence>
<feature type="transmembrane region" description="Helical" evidence="6">
    <location>
        <begin position="331"/>
        <end position="351"/>
    </location>
</feature>
<name>A0A4Q7Z474_9GAMM</name>
<feature type="transmembrane region" description="Helical" evidence="6">
    <location>
        <begin position="147"/>
        <end position="169"/>
    </location>
</feature>
<dbReference type="InterPro" id="IPR050482">
    <property type="entry name" value="Sensor_HK_TwoCompSys"/>
</dbReference>
<feature type="transmembrane region" description="Helical" evidence="6">
    <location>
        <begin position="25"/>
        <end position="44"/>
    </location>
</feature>
<feature type="transmembrane region" description="Helical" evidence="6">
    <location>
        <begin position="176"/>
        <end position="196"/>
    </location>
</feature>